<dbReference type="InterPro" id="IPR037359">
    <property type="entry name" value="NST/OST"/>
</dbReference>
<dbReference type="Proteomes" id="UP000749559">
    <property type="component" value="Unassembled WGS sequence"/>
</dbReference>
<comment type="caution">
    <text evidence="5">The sequence shown here is derived from an EMBL/GenBank/DDBJ whole genome shotgun (WGS) entry which is preliminary data.</text>
</comment>
<dbReference type="EMBL" id="CAIIXF020000001">
    <property type="protein sequence ID" value="CAH1776124.1"/>
    <property type="molecule type" value="Genomic_DNA"/>
</dbReference>
<dbReference type="PANTHER" id="PTHR10605:SF65">
    <property type="entry name" value="GH20068P"/>
    <property type="match status" value="1"/>
</dbReference>
<evidence type="ECO:0000256" key="3">
    <source>
        <dbReference type="SAM" id="MobiDB-lite"/>
    </source>
</evidence>
<accession>A0A8J1XQU3</accession>
<keyword evidence="4" id="KW-0812">Transmembrane</keyword>
<name>A0A8J1XQU3_OWEFU</name>
<feature type="region of interest" description="Disordered" evidence="3">
    <location>
        <begin position="67"/>
        <end position="97"/>
    </location>
</feature>
<gene>
    <name evidence="5" type="ORF">OFUS_LOCUS3334</name>
</gene>
<feature type="compositionally biased region" description="Basic and acidic residues" evidence="3">
    <location>
        <begin position="67"/>
        <end position="90"/>
    </location>
</feature>
<keyword evidence="6" id="KW-1185">Reference proteome</keyword>
<keyword evidence="4" id="KW-0472">Membrane</keyword>
<evidence type="ECO:0000256" key="4">
    <source>
        <dbReference type="SAM" id="Phobius"/>
    </source>
</evidence>
<dbReference type="OrthoDB" id="39787at2759"/>
<dbReference type="GO" id="GO:0008467">
    <property type="term" value="F:[heparan sulfate]-glucosamine 3-sulfotransferase activity"/>
    <property type="evidence" value="ECO:0007669"/>
    <property type="project" value="TreeGrafter"/>
</dbReference>
<evidence type="ECO:0000256" key="2">
    <source>
        <dbReference type="ARBA" id="ARBA00023180"/>
    </source>
</evidence>
<reference evidence="5" key="1">
    <citation type="submission" date="2022-03" db="EMBL/GenBank/DDBJ databases">
        <authorList>
            <person name="Martin C."/>
        </authorList>
    </citation>
    <scope>NUCLEOTIDE SEQUENCE</scope>
</reference>
<dbReference type="InterPro" id="IPR027417">
    <property type="entry name" value="P-loop_NTPase"/>
</dbReference>
<keyword evidence="2" id="KW-0325">Glycoprotein</keyword>
<organism evidence="5 6">
    <name type="scientific">Owenia fusiformis</name>
    <name type="common">Polychaete worm</name>
    <dbReference type="NCBI Taxonomy" id="6347"/>
    <lineage>
        <taxon>Eukaryota</taxon>
        <taxon>Metazoa</taxon>
        <taxon>Spiralia</taxon>
        <taxon>Lophotrochozoa</taxon>
        <taxon>Annelida</taxon>
        <taxon>Polychaeta</taxon>
        <taxon>Sedentaria</taxon>
        <taxon>Canalipalpata</taxon>
        <taxon>Sabellida</taxon>
        <taxon>Oweniida</taxon>
        <taxon>Oweniidae</taxon>
        <taxon>Owenia</taxon>
    </lineage>
</organism>
<evidence type="ECO:0000313" key="6">
    <source>
        <dbReference type="Proteomes" id="UP000749559"/>
    </source>
</evidence>
<protein>
    <submittedName>
        <fullName evidence="5">Uncharacterized protein</fullName>
    </submittedName>
</protein>
<keyword evidence="1" id="KW-0808">Transferase</keyword>
<keyword evidence="4" id="KW-1133">Transmembrane helix</keyword>
<dbReference type="PANTHER" id="PTHR10605">
    <property type="entry name" value="HEPARAN SULFATE SULFOTRANSFERASE"/>
    <property type="match status" value="1"/>
</dbReference>
<feature type="transmembrane region" description="Helical" evidence="4">
    <location>
        <begin position="12"/>
        <end position="30"/>
    </location>
</feature>
<proteinExistence type="predicted"/>
<dbReference type="AlphaFoldDB" id="A0A8J1XQU3"/>
<evidence type="ECO:0000313" key="5">
    <source>
        <dbReference type="EMBL" id="CAH1776124.1"/>
    </source>
</evidence>
<dbReference type="Pfam" id="PF00685">
    <property type="entry name" value="Sulfotransfer_1"/>
    <property type="match status" value="1"/>
</dbReference>
<dbReference type="InterPro" id="IPR000863">
    <property type="entry name" value="Sulfotransferase_dom"/>
</dbReference>
<dbReference type="SUPFAM" id="SSF52540">
    <property type="entry name" value="P-loop containing nucleoside triphosphate hydrolases"/>
    <property type="match status" value="1"/>
</dbReference>
<dbReference type="Gene3D" id="3.40.50.300">
    <property type="entry name" value="P-loop containing nucleotide triphosphate hydrolases"/>
    <property type="match status" value="1"/>
</dbReference>
<sequence>MIRYLAKVVPRCSRRILVLFLFIVLILIIHKLKKFDEYVSKDEERLDSKLLKNPNGKSELSIKDNRTVSVKREGDDKNPINSEDSLKSKTDGNSTGRRNIAQIPIDVRIKKLPGAVLIGVQKCGTGALKTFLNLHPNIRVARAEPHFFDWKIDHNATFEGEMKRYLKLLPRAFPNETVLEKTPEYFDMIDPFDLFRMNPALKLILLVCDPVRRTISAYLHNIYIGMYSKHKSFEEYVFDKDGEVIPTAEVVRRSIYDEPLKRHLKYFPRKQFLIMENTFLLQKPTLAMQEIEKFLEIPKFYTNETFYFNEKIGYYCINPSIKPVNSGCQAKYKYRVHPNVSEENLLKLRRFFQPNNDNFIKLVGNSMPSLKYFP</sequence>
<evidence type="ECO:0000256" key="1">
    <source>
        <dbReference type="ARBA" id="ARBA00022679"/>
    </source>
</evidence>